<dbReference type="Proteomes" id="UP000664034">
    <property type="component" value="Unassembled WGS sequence"/>
</dbReference>
<dbReference type="EMBL" id="JAFMYV010000013">
    <property type="protein sequence ID" value="MBO0939256.1"/>
    <property type="molecule type" value="Genomic_DNA"/>
</dbReference>
<feature type="transmembrane region" description="Helical" evidence="1">
    <location>
        <begin position="60"/>
        <end position="77"/>
    </location>
</feature>
<accession>A0A939GJ37</accession>
<comment type="caution">
    <text evidence="2">The sequence shown here is derived from an EMBL/GenBank/DDBJ whole genome shotgun (WGS) entry which is preliminary data.</text>
</comment>
<dbReference type="AlphaFoldDB" id="A0A939GJ37"/>
<name>A0A939GJ37_9BACT</name>
<evidence type="ECO:0000313" key="3">
    <source>
        <dbReference type="Proteomes" id="UP000664034"/>
    </source>
</evidence>
<protein>
    <submittedName>
        <fullName evidence="2">Uncharacterized protein</fullName>
    </submittedName>
</protein>
<sequence length="78" mass="9055">MFRFHSRRSTDTNNDEPIVEGHPAFRLGTILGGWLTAREQRLANWLNQAQHRISFQLRNALLGLIGLFFLLYFIALLT</sequence>
<dbReference type="RefSeq" id="WP_207366786.1">
    <property type="nucleotide sequence ID" value="NZ_JAFMYV010000013.1"/>
</dbReference>
<gene>
    <name evidence="2" type="ORF">J2I47_22070</name>
</gene>
<organism evidence="2 3">
    <name type="scientific">Fibrella rubiginis</name>
    <dbReference type="NCBI Taxonomy" id="2817060"/>
    <lineage>
        <taxon>Bacteria</taxon>
        <taxon>Pseudomonadati</taxon>
        <taxon>Bacteroidota</taxon>
        <taxon>Cytophagia</taxon>
        <taxon>Cytophagales</taxon>
        <taxon>Spirosomataceae</taxon>
        <taxon>Fibrella</taxon>
    </lineage>
</organism>
<evidence type="ECO:0000256" key="1">
    <source>
        <dbReference type="SAM" id="Phobius"/>
    </source>
</evidence>
<keyword evidence="1" id="KW-0812">Transmembrane</keyword>
<reference evidence="2" key="1">
    <citation type="submission" date="2021-03" db="EMBL/GenBank/DDBJ databases">
        <title>Fibrella sp. HMF5335 genome sequencing and assembly.</title>
        <authorList>
            <person name="Kang H."/>
            <person name="Kim H."/>
            <person name="Bae S."/>
            <person name="Joh K."/>
        </authorList>
    </citation>
    <scope>NUCLEOTIDE SEQUENCE</scope>
    <source>
        <strain evidence="2">HMF5335</strain>
    </source>
</reference>
<keyword evidence="1" id="KW-1133">Transmembrane helix</keyword>
<evidence type="ECO:0000313" key="2">
    <source>
        <dbReference type="EMBL" id="MBO0939256.1"/>
    </source>
</evidence>
<keyword evidence="1" id="KW-0472">Membrane</keyword>
<proteinExistence type="predicted"/>
<keyword evidence="3" id="KW-1185">Reference proteome</keyword>